<dbReference type="Proteomes" id="UP000507954">
    <property type="component" value="Unassembled WGS sequence"/>
</dbReference>
<evidence type="ECO:0000313" key="1">
    <source>
        <dbReference type="EMBL" id="VTZ59628.1"/>
    </source>
</evidence>
<accession>A0A508WQ52</accession>
<name>A0A508WQ52_9HYPH</name>
<reference evidence="1" key="1">
    <citation type="submission" date="2019-06" db="EMBL/GenBank/DDBJ databases">
        <authorList>
            <person name="Le Quere A."/>
            <person name="Colella S."/>
        </authorList>
    </citation>
    <scope>NUCLEOTIDE SEQUENCE</scope>
    <source>
        <strain evidence="1">EmedicaeMD41</strain>
    </source>
</reference>
<organism evidence="1">
    <name type="scientific">Sinorhizobium medicae</name>
    <dbReference type="NCBI Taxonomy" id="110321"/>
    <lineage>
        <taxon>Bacteria</taxon>
        <taxon>Pseudomonadati</taxon>
        <taxon>Pseudomonadota</taxon>
        <taxon>Alphaproteobacteria</taxon>
        <taxon>Hyphomicrobiales</taxon>
        <taxon>Rhizobiaceae</taxon>
        <taxon>Sinorhizobium/Ensifer group</taxon>
        <taxon>Sinorhizobium</taxon>
    </lineage>
</organism>
<sequence length="129" mass="14597">MFLYQSIASYSDHVRGPTQLRTKGEFWTPLFVLPEERTLGEEVRFPACLGSLFILPKSGLARQLEGDPRSIQQLPKIIVAKEVLLRTRIPKQPKSFANLLSRQERALNVNSRASLAFKYTTRAPLGCQP</sequence>
<proteinExistence type="predicted"/>
<protein>
    <submittedName>
        <fullName evidence="1">Uncharacterized protein</fullName>
    </submittedName>
</protein>
<dbReference type="EMBL" id="CABFNB010000021">
    <property type="protein sequence ID" value="VTZ59628.1"/>
    <property type="molecule type" value="Genomic_DNA"/>
</dbReference>
<dbReference type="AlphaFoldDB" id="A0A508WQ52"/>
<gene>
    <name evidence="1" type="ORF">EMEDMD4_1170007</name>
</gene>